<evidence type="ECO:0000313" key="1">
    <source>
        <dbReference type="EMBL" id="MBO1076518.1"/>
    </source>
</evidence>
<dbReference type="RefSeq" id="WP_208776299.1">
    <property type="nucleotide sequence ID" value="NZ_CP061095.1"/>
</dbReference>
<dbReference type="SUPFAM" id="SSF53335">
    <property type="entry name" value="S-adenosyl-L-methionine-dependent methyltransferases"/>
    <property type="match status" value="1"/>
</dbReference>
<proteinExistence type="predicted"/>
<dbReference type="GO" id="GO:0008168">
    <property type="term" value="F:methyltransferase activity"/>
    <property type="evidence" value="ECO:0007669"/>
    <property type="project" value="UniProtKB-KW"/>
</dbReference>
<sequence>MKMIQRARRWIRRAAYMPRIVEEFSERLTLIEAAMQKLEPLASPQVKPAPSPQVDPLSVYTGFTEADLEVFAPFADIRREPRPGCITNFLGVQMPTRYVRGSEGLAGRVLGLPVPTDGWHSEAVEWIGALKAVLAAQGRFVSLELGAGWGPWSVAAGVAARHLGIAEIRLRAVEADPGHHAFLVEHLHDHGFTSPSAEAYLAAVGAEDGTARWPRVPDPAGDWGSAPQAENAETDHIGRQVQDWMDVRVLGINSLLAAEPIYDLVHIDIQGGELDVCRAGIASLNERARFVIIGTHDSRLHGELIQLFFQNEWVLENEKPPRFRWRQGAKSLVAMVEHDGTLVLRNSRR</sequence>
<dbReference type="EMBL" id="JACTNF010000023">
    <property type="protein sequence ID" value="MBO1076518.1"/>
    <property type="molecule type" value="Genomic_DNA"/>
</dbReference>
<dbReference type="GO" id="GO:0032259">
    <property type="term" value="P:methylation"/>
    <property type="evidence" value="ECO:0007669"/>
    <property type="project" value="UniProtKB-KW"/>
</dbReference>
<dbReference type="InterPro" id="IPR029063">
    <property type="entry name" value="SAM-dependent_MTases_sf"/>
</dbReference>
<dbReference type="Gene3D" id="3.40.50.150">
    <property type="entry name" value="Vaccinia Virus protein VP39"/>
    <property type="match status" value="1"/>
</dbReference>
<dbReference type="Proteomes" id="UP001518990">
    <property type="component" value="Unassembled WGS sequence"/>
</dbReference>
<protein>
    <submittedName>
        <fullName evidence="1">FkbM family methyltransferase</fullName>
    </submittedName>
</protein>
<organism evidence="1 2">
    <name type="scientific">Roseomonas marmotae</name>
    <dbReference type="NCBI Taxonomy" id="2768161"/>
    <lineage>
        <taxon>Bacteria</taxon>
        <taxon>Pseudomonadati</taxon>
        <taxon>Pseudomonadota</taxon>
        <taxon>Alphaproteobacteria</taxon>
        <taxon>Acetobacterales</taxon>
        <taxon>Roseomonadaceae</taxon>
        <taxon>Roseomonas</taxon>
    </lineage>
</organism>
<keyword evidence="1" id="KW-0808">Transferase</keyword>
<keyword evidence="1" id="KW-0489">Methyltransferase</keyword>
<evidence type="ECO:0000313" key="2">
    <source>
        <dbReference type="Proteomes" id="UP001518990"/>
    </source>
</evidence>
<name>A0ABS3KIR3_9PROT</name>
<dbReference type="InterPro" id="IPR006342">
    <property type="entry name" value="FkbM_mtfrase"/>
</dbReference>
<accession>A0ABS3KIR3</accession>
<dbReference type="NCBIfam" id="TIGR01444">
    <property type="entry name" value="fkbM_fam"/>
    <property type="match status" value="1"/>
</dbReference>
<keyword evidence="2" id="KW-1185">Reference proteome</keyword>
<comment type="caution">
    <text evidence="1">The sequence shown here is derived from an EMBL/GenBank/DDBJ whole genome shotgun (WGS) entry which is preliminary data.</text>
</comment>
<reference evidence="1 2" key="1">
    <citation type="submission" date="2020-09" db="EMBL/GenBank/DDBJ databases">
        <title>Roseomonas.</title>
        <authorList>
            <person name="Zhu W."/>
        </authorList>
    </citation>
    <scope>NUCLEOTIDE SEQUENCE [LARGE SCALE GENOMIC DNA]</scope>
    <source>
        <strain evidence="1 2">1311</strain>
    </source>
</reference>
<gene>
    <name evidence="1" type="ORF">IAI60_18045</name>
</gene>